<accession>A0A061ANH5</accession>
<dbReference type="InterPro" id="IPR014756">
    <property type="entry name" value="Ig_E-set"/>
</dbReference>
<evidence type="ECO:0000256" key="1">
    <source>
        <dbReference type="ARBA" id="ARBA00004496"/>
    </source>
</evidence>
<organism evidence="7">
    <name type="scientific">Cyberlindnera fabianii</name>
    <name type="common">Yeast</name>
    <name type="synonym">Hansenula fabianii</name>
    <dbReference type="NCBI Taxonomy" id="36022"/>
    <lineage>
        <taxon>Eukaryota</taxon>
        <taxon>Fungi</taxon>
        <taxon>Dikarya</taxon>
        <taxon>Ascomycota</taxon>
        <taxon>Saccharomycotina</taxon>
        <taxon>Saccharomycetes</taxon>
        <taxon>Phaffomycetales</taxon>
        <taxon>Phaffomycetaceae</taxon>
        <taxon>Cyberlindnera</taxon>
    </lineage>
</organism>
<dbReference type="OMA" id="YKPTAAK"/>
<evidence type="ECO:0000256" key="4">
    <source>
        <dbReference type="ARBA" id="ARBA00054143"/>
    </source>
</evidence>
<dbReference type="AlphaFoldDB" id="A0A061ANH5"/>
<dbReference type="PANTHER" id="PTHR10980">
    <property type="entry name" value="RHO GDP-DISSOCIATION INHIBITOR"/>
    <property type="match status" value="1"/>
</dbReference>
<keyword evidence="3" id="KW-0963">Cytoplasm</keyword>
<protein>
    <recommendedName>
        <fullName evidence="5">Rho GDP-dissociation inhibitor</fullName>
    </recommendedName>
</protein>
<dbReference type="FunFam" id="2.70.50.30:FF:000001">
    <property type="entry name" value="Rho GDP-dissociation inhibitor 1"/>
    <property type="match status" value="1"/>
</dbReference>
<dbReference type="Gene3D" id="2.70.50.30">
    <property type="entry name" value="Coagulation Factor XIII, subunit A, domain 1"/>
    <property type="match status" value="1"/>
</dbReference>
<dbReference type="GO" id="GO:0016020">
    <property type="term" value="C:membrane"/>
    <property type="evidence" value="ECO:0007669"/>
    <property type="project" value="TreeGrafter"/>
</dbReference>
<comment type="similarity">
    <text evidence="2">Belongs to the Rho GDI family.</text>
</comment>
<reference evidence="8" key="3">
    <citation type="submission" date="2017-01" db="EMBL/GenBank/DDBJ databases">
        <authorList>
            <person name="Mah S.A."/>
            <person name="Swanson W.J."/>
            <person name="Moy G.W."/>
            <person name="Vacquier V.D."/>
        </authorList>
    </citation>
    <scope>NUCLEOTIDE SEQUENCE [LARGE SCALE GENOMIC DNA]</scope>
    <source>
        <strain evidence="8">65</strain>
    </source>
</reference>
<evidence type="ECO:0000256" key="6">
    <source>
        <dbReference type="SAM" id="MobiDB-lite"/>
    </source>
</evidence>
<evidence type="ECO:0000313" key="9">
    <source>
        <dbReference type="Proteomes" id="UP000189513"/>
    </source>
</evidence>
<dbReference type="EMBL" id="LK052888">
    <property type="protein sequence ID" value="CDR39157.1"/>
    <property type="molecule type" value="Genomic_DNA"/>
</dbReference>
<gene>
    <name evidence="8" type="ORF">BON22_4608</name>
    <name evidence="7" type="ORF">CYFA0S_03e00254g</name>
</gene>
<dbReference type="InterPro" id="IPR024792">
    <property type="entry name" value="RhoGDI_dom_sf"/>
</dbReference>
<feature type="region of interest" description="Disordered" evidence="6">
    <location>
        <begin position="1"/>
        <end position="20"/>
    </location>
</feature>
<evidence type="ECO:0000256" key="2">
    <source>
        <dbReference type="ARBA" id="ARBA00009758"/>
    </source>
</evidence>
<reference evidence="7" key="1">
    <citation type="journal article" date="2014" name="Genome Announc.">
        <title>Genome sequence of the yeast Cyberlindnera fabianii (Hansenula fabianii).</title>
        <authorList>
            <person name="Freel K.C."/>
            <person name="Sarilar V."/>
            <person name="Neuveglise C."/>
            <person name="Devillers H."/>
            <person name="Friedrich A."/>
            <person name="Schacherer J."/>
        </authorList>
    </citation>
    <scope>NUCLEOTIDE SEQUENCE</scope>
    <source>
        <strain evidence="7">YJS4271</strain>
    </source>
</reference>
<dbReference type="SUPFAM" id="SSF81296">
    <property type="entry name" value="E set domains"/>
    <property type="match status" value="1"/>
</dbReference>
<dbReference type="GO" id="GO:0005094">
    <property type="term" value="F:Rho GDP-dissociation inhibitor activity"/>
    <property type="evidence" value="ECO:0007669"/>
    <property type="project" value="InterPro"/>
</dbReference>
<evidence type="ECO:0000313" key="7">
    <source>
        <dbReference type="EMBL" id="CDR39157.1"/>
    </source>
</evidence>
<evidence type="ECO:0000256" key="5">
    <source>
        <dbReference type="ARBA" id="ARBA00071407"/>
    </source>
</evidence>
<dbReference type="OrthoDB" id="1683373at2759"/>
<dbReference type="VEuPathDB" id="FungiDB:BON22_4608"/>
<comment type="subcellular location">
    <subcellularLocation>
        <location evidence="1">Cytoplasm</location>
    </subcellularLocation>
</comment>
<proteinExistence type="inferred from homology"/>
<comment type="function">
    <text evidence="4">Regulates the GDP/GTP exchange reaction of the Rho proteins by inhibiting the dissociation of GDP from them, and the subsequent binding of GTP to them.</text>
</comment>
<evidence type="ECO:0000256" key="3">
    <source>
        <dbReference type="ARBA" id="ARBA00022490"/>
    </source>
</evidence>
<keyword evidence="9" id="KW-1185">Reference proteome</keyword>
<sequence>MSSNDELVAEDDSYKPSAKKTVEEYAQLDAEDESLQKWKKSLGLLGGEPLPVTPGDLRKVVILEMSLIVDDDEPIVVDLTKEQTLNDLSSSKNYFKIKERSIYKLKIKFKVQHEIITGIKYLQAIKKAGIRVDKVEDPLGSYAPNTKEKPFYEVTLPETEAPSGMLARGTYSAQSKFVDDDKNTHLTLNWGVEIIKNKS</sequence>
<dbReference type="STRING" id="36022.A0A061ANH5"/>
<name>A0A061ANH5_CYBFA</name>
<dbReference type="PANTHER" id="PTHR10980:SF3">
    <property type="entry name" value="LD16419P"/>
    <property type="match status" value="1"/>
</dbReference>
<dbReference type="Pfam" id="PF02115">
    <property type="entry name" value="Rho_GDI"/>
    <property type="match status" value="1"/>
</dbReference>
<dbReference type="GO" id="GO:0005829">
    <property type="term" value="C:cytosol"/>
    <property type="evidence" value="ECO:0007669"/>
    <property type="project" value="TreeGrafter"/>
</dbReference>
<dbReference type="EMBL" id="MPUK01000010">
    <property type="protein sequence ID" value="ONH65713.1"/>
    <property type="molecule type" value="Genomic_DNA"/>
</dbReference>
<dbReference type="InterPro" id="IPR000406">
    <property type="entry name" value="Rho_GDI"/>
</dbReference>
<evidence type="ECO:0000313" key="8">
    <source>
        <dbReference type="EMBL" id="ONH65713.1"/>
    </source>
</evidence>
<dbReference type="GO" id="GO:0007266">
    <property type="term" value="P:Rho protein signal transduction"/>
    <property type="evidence" value="ECO:0007669"/>
    <property type="project" value="InterPro"/>
</dbReference>
<dbReference type="Proteomes" id="UP000189513">
    <property type="component" value="Unassembled WGS sequence"/>
</dbReference>
<reference evidence="9" key="2">
    <citation type="journal article" date="2017" name="Genome Announc.">
        <title>Genome sequences of Cyberlindnera fabianii 65, Pichia kudriavzevii 129, and Saccharomyces cerevisiae 131 isolated from fermented masau fruits in Zimbabwe.</title>
        <authorList>
            <person name="van Rijswijck I.M.H."/>
            <person name="Derks M.F.L."/>
            <person name="Abee T."/>
            <person name="de Ridder D."/>
            <person name="Smid E.J."/>
        </authorList>
    </citation>
    <scope>NUCLEOTIDE SEQUENCE [LARGE SCALE GENOMIC DNA]</scope>
    <source>
        <strain evidence="9">65</strain>
    </source>
</reference>